<dbReference type="Gene3D" id="1.10.472.130">
    <property type="match status" value="1"/>
</dbReference>
<dbReference type="Pfam" id="PF17852">
    <property type="entry name" value="Dynein_AAA_lid"/>
    <property type="match status" value="1"/>
</dbReference>
<keyword evidence="10" id="KW-0243">Dynein</keyword>
<dbReference type="InterPro" id="IPR026983">
    <property type="entry name" value="DHC"/>
</dbReference>
<feature type="domain" description="Dynein heavy chain AAA 5 extension" evidence="23">
    <location>
        <begin position="1847"/>
        <end position="1978"/>
    </location>
</feature>
<evidence type="ECO:0000259" key="18">
    <source>
        <dbReference type="Pfam" id="PF08393"/>
    </source>
</evidence>
<evidence type="ECO:0000256" key="3">
    <source>
        <dbReference type="ARBA" id="ARBA00008887"/>
    </source>
</evidence>
<dbReference type="FunFam" id="1.20.920.20:FF:000001">
    <property type="entry name" value="dynein heavy chain 2, axonemal"/>
    <property type="match status" value="1"/>
</dbReference>
<dbReference type="FunFam" id="3.40.50.300:FF:002141">
    <property type="entry name" value="Dynein heavy chain"/>
    <property type="match status" value="1"/>
</dbReference>
<dbReference type="FunFam" id="1.20.58.1120:FF:000001">
    <property type="entry name" value="dynein heavy chain 2, axonemal"/>
    <property type="match status" value="1"/>
</dbReference>
<evidence type="ECO:0000256" key="1">
    <source>
        <dbReference type="ARBA" id="ARBA00004230"/>
    </source>
</evidence>
<evidence type="ECO:0000256" key="13">
    <source>
        <dbReference type="ARBA" id="ARBA00023175"/>
    </source>
</evidence>
<dbReference type="Gene3D" id="3.10.490.20">
    <property type="match status" value="1"/>
</dbReference>
<dbReference type="Gene3D" id="1.20.1270.280">
    <property type="match status" value="1"/>
</dbReference>
<feature type="domain" description="Dynein 2 heavy chain 1 cytoplasmic ATPase lid" evidence="26">
    <location>
        <begin position="2205"/>
        <end position="2284"/>
    </location>
</feature>
<evidence type="ECO:0000256" key="4">
    <source>
        <dbReference type="ARBA" id="ARBA00022490"/>
    </source>
</evidence>
<dbReference type="Pfam" id="PF18199">
    <property type="entry name" value="Dynein_C"/>
    <property type="match status" value="1"/>
</dbReference>
<dbReference type="InterPro" id="IPR043157">
    <property type="entry name" value="Dynein_AAA1S"/>
</dbReference>
<feature type="domain" description="Dynein heavy chain C-terminal" evidence="25">
    <location>
        <begin position="3762"/>
        <end position="4061"/>
    </location>
</feature>
<dbReference type="FunFam" id="1.10.8.1220:FF:000001">
    <property type="entry name" value="Dynein axonemal heavy chain 5"/>
    <property type="match status" value="1"/>
</dbReference>
<dbReference type="GO" id="GO:0031514">
    <property type="term" value="C:motile cilium"/>
    <property type="evidence" value="ECO:0007669"/>
    <property type="project" value="UniProtKB-SubCell"/>
</dbReference>
<dbReference type="Pfam" id="PF12780">
    <property type="entry name" value="AAA_8"/>
    <property type="match status" value="1"/>
</dbReference>
<dbReference type="InterPro" id="IPR035706">
    <property type="entry name" value="AAA_9"/>
</dbReference>
<dbReference type="Pfam" id="PF12774">
    <property type="entry name" value="AAA_6"/>
    <property type="match status" value="1"/>
</dbReference>
<evidence type="ECO:0000259" key="26">
    <source>
        <dbReference type="Pfam" id="PF22597"/>
    </source>
</evidence>
<comment type="subcellular location">
    <subcellularLocation>
        <location evidence="1">Cell projection</location>
        <location evidence="1">Cilium</location>
        <location evidence="1">Flagellum</location>
    </subcellularLocation>
    <subcellularLocation>
        <location evidence="2">Cytoplasm</location>
        <location evidence="2">Cytoskeleton</location>
        <location evidence="2">Cilium axoneme</location>
    </subcellularLocation>
</comment>
<dbReference type="InterPro" id="IPR054354">
    <property type="entry name" value="DYNC2H1-like_lid"/>
</dbReference>
<dbReference type="Pfam" id="PF22597">
    <property type="entry name" value="DYN_lid"/>
    <property type="match status" value="1"/>
</dbReference>
<keyword evidence="9" id="KW-0282">Flagellum</keyword>
<dbReference type="FunFam" id="3.10.490.20:FF:000001">
    <property type="entry name" value="dynein heavy chain 7, axonemal"/>
    <property type="match status" value="1"/>
</dbReference>
<dbReference type="Pfam" id="PF03028">
    <property type="entry name" value="Dynein_heavy"/>
    <property type="match status" value="1"/>
</dbReference>
<dbReference type="InterPro" id="IPR043160">
    <property type="entry name" value="Dynein_C_barrel"/>
</dbReference>
<evidence type="ECO:0000256" key="11">
    <source>
        <dbReference type="ARBA" id="ARBA00023054"/>
    </source>
</evidence>
<dbReference type="Gene3D" id="1.20.58.1120">
    <property type="match status" value="1"/>
</dbReference>
<dbReference type="GO" id="GO:0051959">
    <property type="term" value="F:dynein light intermediate chain binding"/>
    <property type="evidence" value="ECO:0007669"/>
    <property type="project" value="InterPro"/>
</dbReference>
<dbReference type="InterPro" id="IPR042219">
    <property type="entry name" value="AAA_lid_11_sf"/>
</dbReference>
<dbReference type="GO" id="GO:0030286">
    <property type="term" value="C:dynein complex"/>
    <property type="evidence" value="ECO:0007669"/>
    <property type="project" value="UniProtKB-KW"/>
</dbReference>
<dbReference type="FunFam" id="1.20.920.30:FF:000005">
    <property type="entry name" value="Dynein, axonemal, heavy chain 2"/>
    <property type="match status" value="1"/>
</dbReference>
<dbReference type="InterPro" id="IPR024317">
    <property type="entry name" value="Dynein_heavy_chain_D4_dom"/>
</dbReference>
<evidence type="ECO:0000256" key="10">
    <source>
        <dbReference type="ARBA" id="ARBA00023017"/>
    </source>
</evidence>
<dbReference type="FunFam" id="3.40.50.300:FF:000063">
    <property type="entry name" value="dynein heavy chain 6, axonemal"/>
    <property type="match status" value="1"/>
</dbReference>
<protein>
    <recommendedName>
        <fullName evidence="29">Dynein heavy chain</fullName>
    </recommendedName>
</protein>
<dbReference type="InterPro" id="IPR041466">
    <property type="entry name" value="Dynein_AAA5_ext"/>
</dbReference>
<keyword evidence="28" id="KW-1185">Reference proteome</keyword>
<dbReference type="Gene3D" id="1.20.140.100">
    <property type="entry name" value="Dynein heavy chain, N-terminal domain 2"/>
    <property type="match status" value="1"/>
</dbReference>
<evidence type="ECO:0000313" key="28">
    <source>
        <dbReference type="Proteomes" id="UP001515480"/>
    </source>
</evidence>
<dbReference type="FunFam" id="3.40.50.300:FF:000362">
    <property type="entry name" value="Dynein, axonemal, heavy chain 6"/>
    <property type="match status" value="1"/>
</dbReference>
<dbReference type="Gene3D" id="1.20.920.30">
    <property type="match status" value="1"/>
</dbReference>
<dbReference type="GO" id="GO:0008569">
    <property type="term" value="F:minus-end-directed microtubule motor activity"/>
    <property type="evidence" value="ECO:0007669"/>
    <property type="project" value="InterPro"/>
</dbReference>
<evidence type="ECO:0000259" key="20">
    <source>
        <dbReference type="Pfam" id="PF12777"/>
    </source>
</evidence>
<keyword evidence="15" id="KW-0966">Cell projection</keyword>
<keyword evidence="6" id="KW-0677">Repeat</keyword>
<dbReference type="SUPFAM" id="SSF52540">
    <property type="entry name" value="P-loop containing nucleoside triphosphate hydrolases"/>
    <property type="match status" value="4"/>
</dbReference>
<dbReference type="GO" id="GO:0005524">
    <property type="term" value="F:ATP binding"/>
    <property type="evidence" value="ECO:0007669"/>
    <property type="project" value="UniProtKB-KW"/>
</dbReference>
<evidence type="ECO:0000256" key="12">
    <source>
        <dbReference type="ARBA" id="ARBA00023069"/>
    </source>
</evidence>
<dbReference type="InterPro" id="IPR027417">
    <property type="entry name" value="P-loop_NTPase"/>
</dbReference>
<evidence type="ECO:0000256" key="14">
    <source>
        <dbReference type="ARBA" id="ARBA00023212"/>
    </source>
</evidence>
<dbReference type="Gene3D" id="1.10.8.710">
    <property type="match status" value="1"/>
</dbReference>
<dbReference type="Pfam" id="PF12775">
    <property type="entry name" value="AAA_7"/>
    <property type="match status" value="1"/>
</dbReference>
<feature type="domain" description="Dynein heavy chain linker" evidence="18">
    <location>
        <begin position="792"/>
        <end position="1197"/>
    </location>
</feature>
<dbReference type="GO" id="GO:0005930">
    <property type="term" value="C:axoneme"/>
    <property type="evidence" value="ECO:0007669"/>
    <property type="project" value="UniProtKB-SubCell"/>
</dbReference>
<dbReference type="InterPro" id="IPR035699">
    <property type="entry name" value="AAA_6"/>
</dbReference>
<dbReference type="InterPro" id="IPR004273">
    <property type="entry name" value="Dynein_heavy_D6_P-loop"/>
</dbReference>
<proteinExistence type="inferred from homology"/>
<reference evidence="27 28" key="1">
    <citation type="journal article" date="2024" name="Science">
        <title>Giant polyketide synthase enzymes in the biosynthesis of giant marine polyether toxins.</title>
        <authorList>
            <person name="Fallon T.R."/>
            <person name="Shende V.V."/>
            <person name="Wierzbicki I.H."/>
            <person name="Pendleton A.L."/>
            <person name="Watervoot N.F."/>
            <person name="Auber R.P."/>
            <person name="Gonzalez D.J."/>
            <person name="Wisecaver J.H."/>
            <person name="Moore B.S."/>
        </authorList>
    </citation>
    <scope>NUCLEOTIDE SEQUENCE [LARGE SCALE GENOMIC DNA]</scope>
    <source>
        <strain evidence="27 28">12B1</strain>
    </source>
</reference>
<dbReference type="PANTHER" id="PTHR22878:SF73">
    <property type="entry name" value="DYNEIN AXONEMAL HEAVY CHAIN 1"/>
    <property type="match status" value="1"/>
</dbReference>
<keyword evidence="11 16" id="KW-0175">Coiled coil</keyword>
<accession>A0AB34J026</accession>
<feature type="domain" description="Dynein heavy chain AAA lid" evidence="24">
    <location>
        <begin position="3617"/>
        <end position="3755"/>
    </location>
</feature>
<evidence type="ECO:0008006" key="29">
    <source>
        <dbReference type="Google" id="ProtNLM"/>
    </source>
</evidence>
<keyword evidence="7" id="KW-0547">Nucleotide-binding</keyword>
<dbReference type="FunFam" id="1.10.8.720:FF:000001">
    <property type="entry name" value="dynein heavy chain 7, axonemal"/>
    <property type="match status" value="1"/>
</dbReference>
<keyword evidence="5" id="KW-0493">Microtubule</keyword>
<dbReference type="GO" id="GO:0045505">
    <property type="term" value="F:dynein intermediate chain binding"/>
    <property type="evidence" value="ECO:0007669"/>
    <property type="project" value="InterPro"/>
</dbReference>
<feature type="domain" description="Dynein heavy chain coiled coil stalk" evidence="20">
    <location>
        <begin position="2628"/>
        <end position="2973"/>
    </location>
</feature>
<dbReference type="InterPro" id="IPR042228">
    <property type="entry name" value="Dynein_linker_3"/>
</dbReference>
<dbReference type="Gene3D" id="1.20.920.20">
    <property type="match status" value="1"/>
</dbReference>
<keyword evidence="12" id="KW-0969">Cilium</keyword>
<evidence type="ECO:0000256" key="15">
    <source>
        <dbReference type="ARBA" id="ARBA00023273"/>
    </source>
</evidence>
<evidence type="ECO:0000259" key="21">
    <source>
        <dbReference type="Pfam" id="PF12780"/>
    </source>
</evidence>
<dbReference type="FunFam" id="1.10.8.710:FF:000001">
    <property type="entry name" value="Dynein axonemal heavy chain 2"/>
    <property type="match status" value="1"/>
</dbReference>
<dbReference type="FunFam" id="3.20.180.20:FF:000003">
    <property type="entry name" value="Dynein heavy chain 12, axonemal"/>
    <property type="match status" value="1"/>
</dbReference>
<evidence type="ECO:0000259" key="19">
    <source>
        <dbReference type="Pfam" id="PF12774"/>
    </source>
</evidence>
<evidence type="ECO:0000256" key="16">
    <source>
        <dbReference type="SAM" id="Coils"/>
    </source>
</evidence>
<dbReference type="Pfam" id="PF08393">
    <property type="entry name" value="DHC_N2"/>
    <property type="match status" value="1"/>
</dbReference>
<evidence type="ECO:0000259" key="25">
    <source>
        <dbReference type="Pfam" id="PF18199"/>
    </source>
</evidence>
<dbReference type="InterPro" id="IPR042222">
    <property type="entry name" value="Dynein_2_N"/>
</dbReference>
<dbReference type="InterPro" id="IPR041658">
    <property type="entry name" value="AAA_lid_11"/>
</dbReference>
<evidence type="ECO:0000313" key="27">
    <source>
        <dbReference type="EMBL" id="KAL1510266.1"/>
    </source>
</evidence>
<dbReference type="FunFam" id="1.20.140.100:FF:000004">
    <property type="entry name" value="Dynein axonemal heavy chain 6"/>
    <property type="match status" value="1"/>
</dbReference>
<feature type="domain" description="Dynein heavy chain ATP-binding dynein motor region" evidence="22">
    <location>
        <begin position="3004"/>
        <end position="3228"/>
    </location>
</feature>
<dbReference type="FunFam" id="3.40.50.300:FF:000049">
    <property type="entry name" value="Dynein, axonemal, heavy chain 5"/>
    <property type="match status" value="1"/>
</dbReference>
<organism evidence="27 28">
    <name type="scientific">Prymnesium parvum</name>
    <name type="common">Toxic golden alga</name>
    <dbReference type="NCBI Taxonomy" id="97485"/>
    <lineage>
        <taxon>Eukaryota</taxon>
        <taxon>Haptista</taxon>
        <taxon>Haptophyta</taxon>
        <taxon>Prymnesiophyceae</taxon>
        <taxon>Prymnesiales</taxon>
        <taxon>Prymnesiaceae</taxon>
        <taxon>Prymnesium</taxon>
    </lineage>
</organism>
<dbReference type="Gene3D" id="6.10.140.1060">
    <property type="match status" value="1"/>
</dbReference>
<feature type="domain" description="Dynein heavy chain hydrolytic ATP-binding dynein motor region" evidence="19">
    <location>
        <begin position="1335"/>
        <end position="1661"/>
    </location>
</feature>
<dbReference type="Gene3D" id="3.20.180.20">
    <property type="entry name" value="Dynein heavy chain, N-terminal domain 2"/>
    <property type="match status" value="1"/>
</dbReference>
<dbReference type="Gene3D" id="3.40.50.300">
    <property type="entry name" value="P-loop containing nucleotide triphosphate hydrolases"/>
    <property type="match status" value="5"/>
</dbReference>
<feature type="domain" description="Dynein heavy chain AAA module D4" evidence="21">
    <location>
        <begin position="2354"/>
        <end position="2612"/>
    </location>
</feature>
<name>A0AB34J026_PRYPA</name>
<evidence type="ECO:0000259" key="23">
    <source>
        <dbReference type="Pfam" id="PF17852"/>
    </source>
</evidence>
<dbReference type="Gene3D" id="1.10.8.1220">
    <property type="match status" value="1"/>
</dbReference>
<dbReference type="InterPro" id="IPR013602">
    <property type="entry name" value="Dynein_heavy_linker"/>
</dbReference>
<evidence type="ECO:0000256" key="6">
    <source>
        <dbReference type="ARBA" id="ARBA00022737"/>
    </source>
</evidence>
<feature type="domain" description="Dynein heavy chain region D6 P-loop" evidence="17">
    <location>
        <begin position="3473"/>
        <end position="3585"/>
    </location>
</feature>
<dbReference type="FunFam" id="1.20.1270.280:FF:000001">
    <property type="entry name" value="dynein heavy chain 7, axonemal"/>
    <property type="match status" value="1"/>
</dbReference>
<feature type="coiled-coil region" evidence="16">
    <location>
        <begin position="2860"/>
        <end position="2922"/>
    </location>
</feature>
<dbReference type="EMBL" id="JBGBPQ010000015">
    <property type="protein sequence ID" value="KAL1510266.1"/>
    <property type="molecule type" value="Genomic_DNA"/>
</dbReference>
<dbReference type="InterPro" id="IPR024743">
    <property type="entry name" value="Dynein_HC_stalk"/>
</dbReference>
<keyword evidence="14" id="KW-0206">Cytoskeleton</keyword>
<evidence type="ECO:0000259" key="22">
    <source>
        <dbReference type="Pfam" id="PF12781"/>
    </source>
</evidence>
<dbReference type="Gene3D" id="1.10.287.2620">
    <property type="match status" value="1"/>
</dbReference>
<evidence type="ECO:0000256" key="9">
    <source>
        <dbReference type="ARBA" id="ARBA00022846"/>
    </source>
</evidence>
<evidence type="ECO:0000259" key="24">
    <source>
        <dbReference type="Pfam" id="PF18198"/>
    </source>
</evidence>
<dbReference type="Proteomes" id="UP001515480">
    <property type="component" value="Unassembled WGS sequence"/>
</dbReference>
<dbReference type="Pfam" id="PF18198">
    <property type="entry name" value="AAA_lid_11"/>
    <property type="match status" value="1"/>
</dbReference>
<dbReference type="PANTHER" id="PTHR22878">
    <property type="entry name" value="DYNEIN HEAVY CHAIN 6, AXONEMAL-LIKE-RELATED"/>
    <property type="match status" value="1"/>
</dbReference>
<sequence length="4067" mass="459985">MRDRSHHRSSQSLAGTKTKVFATRRLEEVTDSLREALLAKGINTSVQSGPAAGSTGSKVRLPLHFFDNLDLERHDGPEWAEICECSGRGPNAVLLLPDPEGDGEKHAWMLGRVTGWDAKSSCFSAQRVDSSGRPFEDTSFMLPRLSVMFLEEPLHFYVKNMPTDDVRTLNELQINRLLERTLTTEKLRNSELDASALIDEVRLEYAQTINAMLLREGLQRPPLRDKVRADLLLPPPPPPVPESGVIQIPDNNAIDAKASFLAISPLVMPQVVRALAATRHECIQLSRLSLLNTELMRTLALDEFETLQSQHTVRLLQFLRESWQPAIKKVVSDSMRGVDEHLWEAYPPAPSIYVDVFEEDAPPPPPEDEVELQTITVPRPDNRMMRLMTNINLMMCDSIRQLSSISAYVAFLSGHCEKTDVTTDPMGHPYVPLFSLELVANGAQLEYSTRPESFVDVTVRLLDDALTAVDELLELDVFDLAITMNLYLHPLRAISASEPEIVEQREELKKAVAQSIGPLYDYVGSLTKHEELLSRDEAEYVKEFSHNGGKEPPSLQQIRDKAEEERRLREALDAELPDDVLIGMFMVSLSAFKSALLSKHERTAQLLLQLISDRARAACNEISTAFAEMYEKLQEQPKDIEKLTEIQESVQGMRARTVELQEQIQHMTEHYEVLEALYFEVPKEDFSQRWESFHWPLRLKLKQEESEKMLQEDRQLFQKEMIAQQQQFEKHLEELAYRVANFHQYTDPSRITKVVSIVHDIQQALKDYEAKALVFNKRESLFDEPPTEYDQLQKIVKDFEPYASLWLTANDWQKWQREWLDGSLNALIPEEVEKNFTNATRTIAKSVKTFKDLPGCLSIAKQLKEEMQSFAPSLPVVNALRNAGMRERHWDALSADLKFELRPDDRFTLRDATEGLRLHEPKTLERVQKVCDRAMKEYAIEKALNDMQAGWKELEFETFPYRSTGTCVIKMSDEVNTLLDDHIVLTQQFSFSPYKGPFEERISVWERKLRLTQEVTSEWLGCQRNWMYLQPIFDSDDINRQLPTEGKRFSGVDRLWRKTIERVKKAPHLMTFCDDEDLLEQWIKANSELERVQKNLADYLETKRAAFARFYFLSNDELISILSQTKDPNAVQPHLRKCFEAIHGITMKGPECEMSSMTSPEKESIDFLHSLYPKGSVEVWMGEIETMMRRSVRHVTELAIHAYPKTKRGQFVLEHAAMVVLAVTQYCWTMEVEESLGREGVEGVEKYYEKMIGQLKELSELVRTQLTKLQSKVLSALIVMEVHARDVVERLLGAKVGAATDFEWVSQLRYYWEEQETYLGPTNLLLRMVQATYPYGYEYLGASSRLVVTPLTDRCYMTLMGAMHIKLGGAPAGPAGTGKTESVKDLAKALAKQCVVFNCSDGLDYKAMGKFFKGLSTAGAWACFDEFNRIDIEVLSVIAQQMLTIQAAIIGNKEVFEFEGTMVKLDMYTATFITMNPGYAGRTELPDNLKALFRPMAMMVPDYALIAEIRLFSFGFDKSKPLAEKLVSTFRLSSEQLSSQDHYDFGMRAVNTVIQAAGILKKSEPGMQEDLQMLRAMRDSNLPKFLRDDILLFRAIIKDLFPGVVEPVAVYEGLERELALVIEEHGLQAAEDFKIKCIQLHEMTVVRHGMMLVGPTGGGKTRVLRALQGAVSRVKMPNGAFEPGFEYVRVYRCNPKSVTMNQLYGSFDLQTGEWTDGVAAVLIRHISQPNTEETGVTGDNIKWMVFDGPVDAIWIENMNTVLDDNKKLCLNSGEIVPLSETNRIMFEVEDLAVASPATVSRCGMIYVEPAYLLPDRLDPNNASEKPLCKSWIQQLKPPFRSQMNAFKKLIDTYLVPASELLRLELPQAVAVTMPNAVAGLFRLLDCYMLPFLPAAGAEPDPEKEQAIAEQVPAFIEPMFMMALIWSIGGTTTYSGRTIFDQFLRSKIKDAQSNVSIPAQGLVYDFVFDFKTGEWKRWLTTIPAYTVNPNTNFSQDFSSIIVPTGSTVCYTSLLDTLLKGNKHTIIVGETGVGKSVVVQQKLTLAMDAKYEPIMMAFSAQTSANQTQDILDNKFEKRRQGLDKNTGLQFTMWGPMLGKQFVVFLDDFNMPKRETYGAQPPVELMRQMVDHGGWYDRKTFRIKRVVDVTLLGAMGPPGGGRQPMTNRMLRHMHMIAFTDMSSSEIEGIFNTITTAFLRTTFSEELVPLALPLVKATIGVYSITCDSLRPTPAKPHYTFNLREVSKVVQGVLMADKRRAKEREDIIRLWTHECQRVFADRLINSEDRNWFKDLLRRQTQECFEVAYETVVPTGETVYCDFLTPGYDPTIYEEVNDMDKLTELMQEHLHEYNEQNISMNLVLFSDAIGHICKISRILRQPSGNALLLGVGGSGRQSLTRLASHIAEFTTFQIEITKNYRQLEWREDLKTVLKLAGVQLRPVVFLFVDTQITEEVFLENVNNILSAGEVPNLFDDTDMGIIFEKMTPLVVSAQWPVNKTNLYSMFIKMIKRNMHVVMCMSPLGEEYRNRIRQFPSLINCCTIDWFSPWPPEALTAVARTLMSVEAETIPEQLFDGMVSMCKKMHVSVRDKSTQYAEEMRRYNYVTPTSFLELINMIKMVLSKRQTSLTEKRSRLTVGLDKLNSTKQIVSTLKQQLAEQQPILEATAIQVKEQQIQIAADQEEAKVVKAEAETSAAAANAKAAECKEIKDTAEAGLAEALPALDAAVKCLSKLDKSQIVEVKALKKPPAGVRLTLKAICIMFQVKAVKIQDPENPQKKIDDFWGPSQKLLNDLGPDKFKQELIDFDKDNIPESAVKQVDPICDSEEFQPEVIVKVSVACEAMCMWVHAMRKYYYVSLEVEPLRLKLADAMKELETANASKAAAESKLDAVTNKVAALEAALQEAVDKMASLEEQVARASVQLSNADKLISGLGGEAKSWEDQVVVLTEQLNNVMGDVLLCAATISYLGPFVASYRNALVVDWLAKMTEMEIPHTAHCSLSKILAEPVLVRQWNIDGLPADAFSVENGIIMSSTKRWPLMIDPQGQANRFVKASGVKQQLKFVKASDSTKKIQQMLEMGIRLGQPVLLENVVEQLDPFLDPVLANQTYKDANGSLVIKLGDSVIPYHDDFRFSLTTVIPNPHYAPEVSVKVCLLNFTITPDGLQDQLLVSTVETERADLAEKKNQLVIQSADNKRKLQEIQDEILYMLSHSEGDILDDTKLIDTLAVSKVTSEEIMEAVSEAEVAEREIDELSSKYIPVAARGSILFFAIADLSLVDPMYQYSLSWFKNLFVQGIINAPKSADLDERIASLNDFITYSLYCNICRSIFEAHKLMFSFLLAIKILMGQGKIDLQNWRFLLSGGALPSGMKKPDAEWVTQSIWIEVINLAALPAFAGIDQHIYDNVDQWKALYDSPTPELDQLPEPYESKCSRLQRLCVLRCLRPDKCVPGIQLFVEAEMGRRFIEPPPFDLQAAYKDASVSLPLIFILSSGADPVKGLLAYAEQTGMADRLEYISLGQGQGPKAEKMIADGKQNGKWVLLMNCHLYVSWMPTLEKEVEDTDPAKTDPSFRLWLTSMPSNKFPVSVLQNGVKMTNEPPKGLRANLRTAIAATPEERFEATNKPDAWRKVMFGLLLFNAVILERRKFGALGWNIAYEFTDGDRDVCIQQAEMLVNDYEVIPYKVISALTSDVNYGGRVTDSWDRRLIAAQLKDFVNPRVLEVDYHFSSSGQYRSIAATDKQGYLDYLEALPVNAFPEVFGLHDNADITCAQKDTFTMFATILSLQPRTATGAGNSRDEVLDEMASDILDKLPEPFNLEAITDKFPTVYEESMNTVLQQESTRYNKVIVRLLTSLKDVRKALKGEVVMTAELELMGNQLYVNQIPDMWAKVAYPSLKPLATWVPDLLARISFIQTWFAEGKPQVFWISGFYFPQAFITGVMQNHARKYQVPIDTVTYDYKIRDDLEVEGSAHVEDGALVHGLFLEGARWDSEVHLLQESRPKELYTALPIIHLLPCANRKLPEDGFYLCPIYKTLSRFGVLSTTGHSTNFVMTIEIPSDKEQSHWIKRGVAGIAALNF</sequence>
<keyword evidence="4" id="KW-0963">Cytoplasm</keyword>
<dbReference type="GO" id="GO:0007018">
    <property type="term" value="P:microtubule-based movement"/>
    <property type="evidence" value="ECO:0007669"/>
    <property type="project" value="InterPro"/>
</dbReference>
<dbReference type="Pfam" id="PF12781">
    <property type="entry name" value="AAA_9"/>
    <property type="match status" value="1"/>
</dbReference>
<evidence type="ECO:0000256" key="2">
    <source>
        <dbReference type="ARBA" id="ARBA00004430"/>
    </source>
</evidence>
<keyword evidence="8" id="KW-0067">ATP-binding</keyword>
<dbReference type="GO" id="GO:0005874">
    <property type="term" value="C:microtubule"/>
    <property type="evidence" value="ECO:0007669"/>
    <property type="project" value="UniProtKB-KW"/>
</dbReference>
<comment type="similarity">
    <text evidence="3">Belongs to the dynein heavy chain family.</text>
</comment>
<dbReference type="InterPro" id="IPR041228">
    <property type="entry name" value="Dynein_C"/>
</dbReference>
<evidence type="ECO:0000256" key="7">
    <source>
        <dbReference type="ARBA" id="ARBA00022741"/>
    </source>
</evidence>
<gene>
    <name evidence="27" type="ORF">AB1Y20_006588</name>
</gene>
<evidence type="ECO:0000256" key="8">
    <source>
        <dbReference type="ARBA" id="ARBA00022840"/>
    </source>
</evidence>
<comment type="caution">
    <text evidence="27">The sequence shown here is derived from an EMBL/GenBank/DDBJ whole genome shotgun (WGS) entry which is preliminary data.</text>
</comment>
<evidence type="ECO:0000259" key="17">
    <source>
        <dbReference type="Pfam" id="PF03028"/>
    </source>
</evidence>
<evidence type="ECO:0000256" key="5">
    <source>
        <dbReference type="ARBA" id="ARBA00022701"/>
    </source>
</evidence>
<dbReference type="Gene3D" id="1.10.8.720">
    <property type="entry name" value="Region D6 of dynein motor"/>
    <property type="match status" value="1"/>
</dbReference>
<dbReference type="SUPFAM" id="SSF57997">
    <property type="entry name" value="Tropomyosin"/>
    <property type="match status" value="1"/>
</dbReference>
<keyword evidence="13" id="KW-0505">Motor protein</keyword>
<dbReference type="Pfam" id="PF12777">
    <property type="entry name" value="MT"/>
    <property type="match status" value="1"/>
</dbReference>